<keyword evidence="3" id="KW-1185">Reference proteome</keyword>
<organism evidence="2 3">
    <name type="scientific">Sandaracinus amylolyticus</name>
    <dbReference type="NCBI Taxonomy" id="927083"/>
    <lineage>
        <taxon>Bacteria</taxon>
        <taxon>Pseudomonadati</taxon>
        <taxon>Myxococcota</taxon>
        <taxon>Polyangia</taxon>
        <taxon>Polyangiales</taxon>
        <taxon>Sandaracinaceae</taxon>
        <taxon>Sandaracinus</taxon>
    </lineage>
</organism>
<keyword evidence="2" id="KW-0830">Ubiquinone</keyword>
<sequence length="277" mass="31170">MSHENADAATVEGFGQEWSTFDYAEDTEELRRAFANYFAVFPWHELPPAPVGIDVGCGTGRWARYVAPRVGRLLCVDASADALAVAKRNLRDRPNVEWVHGTIEQSSIPEDSLDFAYSLGVLHHIPDTEGALRAAVRKLKPGAPMLVYLYYALDNRPLAFRALWRASDVVRRTISRLPFPLRLGASEAIARTVYWPLARGAAAAEKLGLDVSGVPLSHYRDKSLYIMRTDALDRFGTRLEKRYSRADVERLLRAAGLDRIEFHEGEPYWCAVGRRVR</sequence>
<dbReference type="PANTHER" id="PTHR43861">
    <property type="entry name" value="TRANS-ACONITATE 2-METHYLTRANSFERASE-RELATED"/>
    <property type="match status" value="1"/>
</dbReference>
<evidence type="ECO:0000313" key="2">
    <source>
        <dbReference type="EMBL" id="AKF07013.1"/>
    </source>
</evidence>
<dbReference type="Proteomes" id="UP000034883">
    <property type="component" value="Chromosome"/>
</dbReference>
<dbReference type="OrthoDB" id="9789575at2"/>
<dbReference type="Pfam" id="PF08241">
    <property type="entry name" value="Methyltransf_11"/>
    <property type="match status" value="1"/>
</dbReference>
<dbReference type="GO" id="GO:0008757">
    <property type="term" value="F:S-adenosylmethionine-dependent methyltransferase activity"/>
    <property type="evidence" value="ECO:0007669"/>
    <property type="project" value="InterPro"/>
</dbReference>
<keyword evidence="2" id="KW-0808">Transferase</keyword>
<keyword evidence="2" id="KW-0489">Methyltransferase</keyword>
<proteinExistence type="predicted"/>
<feature type="domain" description="Methyltransferase type 11" evidence="1">
    <location>
        <begin position="53"/>
        <end position="143"/>
    </location>
</feature>
<dbReference type="CDD" id="cd02440">
    <property type="entry name" value="AdoMet_MTases"/>
    <property type="match status" value="1"/>
</dbReference>
<dbReference type="RefSeq" id="WP_053234324.1">
    <property type="nucleotide sequence ID" value="NZ_CP011125.1"/>
</dbReference>
<dbReference type="InterPro" id="IPR013216">
    <property type="entry name" value="Methyltransf_11"/>
</dbReference>
<dbReference type="KEGG" id="samy:DB32_004162"/>
<accession>A0A0F6YJ79</accession>
<reference evidence="2 3" key="1">
    <citation type="submission" date="2015-03" db="EMBL/GenBank/DDBJ databases">
        <title>Genome assembly of Sandaracinus amylolyticus DSM 53668.</title>
        <authorList>
            <person name="Sharma G."/>
            <person name="Subramanian S."/>
        </authorList>
    </citation>
    <scope>NUCLEOTIDE SEQUENCE [LARGE SCALE GENOMIC DNA]</scope>
    <source>
        <strain evidence="2 3">DSM 53668</strain>
    </source>
</reference>
<dbReference type="AlphaFoldDB" id="A0A0F6YJ79"/>
<dbReference type="InterPro" id="IPR029063">
    <property type="entry name" value="SAM-dependent_MTases_sf"/>
</dbReference>
<dbReference type="GO" id="GO:0032259">
    <property type="term" value="P:methylation"/>
    <property type="evidence" value="ECO:0007669"/>
    <property type="project" value="UniProtKB-KW"/>
</dbReference>
<gene>
    <name evidence="2" type="ORF">DB32_004162</name>
</gene>
<protein>
    <submittedName>
        <fullName evidence="2">3-demethylubiquinone-9 3-methyltransferase</fullName>
    </submittedName>
</protein>
<dbReference type="SUPFAM" id="SSF53335">
    <property type="entry name" value="S-adenosyl-L-methionine-dependent methyltransferases"/>
    <property type="match status" value="1"/>
</dbReference>
<dbReference type="Gene3D" id="3.40.50.150">
    <property type="entry name" value="Vaccinia Virus protein VP39"/>
    <property type="match status" value="1"/>
</dbReference>
<evidence type="ECO:0000313" key="3">
    <source>
        <dbReference type="Proteomes" id="UP000034883"/>
    </source>
</evidence>
<evidence type="ECO:0000259" key="1">
    <source>
        <dbReference type="Pfam" id="PF08241"/>
    </source>
</evidence>
<name>A0A0F6YJ79_9BACT</name>
<dbReference type="EMBL" id="CP011125">
    <property type="protein sequence ID" value="AKF07013.1"/>
    <property type="molecule type" value="Genomic_DNA"/>
</dbReference>
<dbReference type="STRING" id="927083.DB32_004162"/>